<evidence type="ECO:0000313" key="3">
    <source>
        <dbReference type="Proteomes" id="UP001500064"/>
    </source>
</evidence>
<dbReference type="EMBL" id="BAAAMU010000203">
    <property type="protein sequence ID" value="GAA1694609.1"/>
    <property type="molecule type" value="Genomic_DNA"/>
</dbReference>
<keyword evidence="1" id="KW-0472">Membrane</keyword>
<keyword evidence="1" id="KW-1133">Transmembrane helix</keyword>
<dbReference type="InterPro" id="IPR039708">
    <property type="entry name" value="MT1774/Rv1733c-like"/>
</dbReference>
<keyword evidence="1" id="KW-0812">Transmembrane</keyword>
<dbReference type="Proteomes" id="UP001500064">
    <property type="component" value="Unassembled WGS sequence"/>
</dbReference>
<comment type="caution">
    <text evidence="2">The sequence shown here is derived from an EMBL/GenBank/DDBJ whole genome shotgun (WGS) entry which is preliminary data.</text>
</comment>
<evidence type="ECO:0000313" key="2">
    <source>
        <dbReference type="EMBL" id="GAA1694609.1"/>
    </source>
</evidence>
<accession>A0ABN2HW80</accession>
<feature type="transmembrane region" description="Helical" evidence="1">
    <location>
        <begin position="32"/>
        <end position="56"/>
    </location>
</feature>
<reference evidence="2 3" key="1">
    <citation type="journal article" date="2019" name="Int. J. Syst. Evol. Microbiol.">
        <title>The Global Catalogue of Microorganisms (GCM) 10K type strain sequencing project: providing services to taxonomists for standard genome sequencing and annotation.</title>
        <authorList>
            <consortium name="The Broad Institute Genomics Platform"/>
            <consortium name="The Broad Institute Genome Sequencing Center for Infectious Disease"/>
            <person name="Wu L."/>
            <person name="Ma J."/>
        </authorList>
    </citation>
    <scope>NUCLEOTIDE SEQUENCE [LARGE SCALE GENOMIC DNA]</scope>
    <source>
        <strain evidence="2 3">JCM 13929</strain>
    </source>
</reference>
<evidence type="ECO:0008006" key="4">
    <source>
        <dbReference type="Google" id="ProtNLM"/>
    </source>
</evidence>
<dbReference type="RefSeq" id="WP_346115120.1">
    <property type="nucleotide sequence ID" value="NZ_BAAAMU010000203.1"/>
</dbReference>
<evidence type="ECO:0000256" key="1">
    <source>
        <dbReference type="SAM" id="Phobius"/>
    </source>
</evidence>
<organism evidence="2 3">
    <name type="scientific">Nonomuraea maheshkhaliensis</name>
    <dbReference type="NCBI Taxonomy" id="419590"/>
    <lineage>
        <taxon>Bacteria</taxon>
        <taxon>Bacillati</taxon>
        <taxon>Actinomycetota</taxon>
        <taxon>Actinomycetes</taxon>
        <taxon>Streptosporangiales</taxon>
        <taxon>Streptosporangiaceae</taxon>
        <taxon>Nonomuraea</taxon>
    </lineage>
</organism>
<feature type="transmembrane region" description="Helical" evidence="1">
    <location>
        <begin position="151"/>
        <end position="172"/>
    </location>
</feature>
<dbReference type="PANTHER" id="PTHR42305">
    <property type="entry name" value="MEMBRANE PROTEIN RV1733C-RELATED"/>
    <property type="match status" value="1"/>
</dbReference>
<sequence length="201" mass="22379">MKAWSDFLTPRVRLYRRDGNPLRRRSDRLESAVVLLSVLVVLLSVWPAVVAGRWAYDNALRDESTGSGARRQVMATLLEDAPVARVSFTEVPTGRQEAVARWATPSGEVRTGTVPVRALAKAGSAVSVWIDATGKAVAPPVDRSVLHLRGVAVGMLIVLVTALLVLCAFAGFRWWVDQARYREWDAEWARASDTWRRPRHH</sequence>
<dbReference type="PANTHER" id="PTHR42305:SF1">
    <property type="entry name" value="MEMBRANE PROTEIN RV1733C-RELATED"/>
    <property type="match status" value="1"/>
</dbReference>
<gene>
    <name evidence="2" type="ORF">GCM10009733_107940</name>
</gene>
<keyword evidence="3" id="KW-1185">Reference proteome</keyword>
<proteinExistence type="predicted"/>
<protein>
    <recommendedName>
        <fullName evidence="4">DUF3592 domain-containing protein</fullName>
    </recommendedName>
</protein>
<name>A0ABN2HW80_9ACTN</name>